<evidence type="ECO:0000256" key="2">
    <source>
        <dbReference type="ARBA" id="ARBA00007441"/>
    </source>
</evidence>
<dbReference type="PANTHER" id="PTHR43807">
    <property type="entry name" value="FI04487P"/>
    <property type="match status" value="1"/>
</dbReference>
<proteinExistence type="inferred from homology"/>
<name>A0A2U2PG52_9SPHI</name>
<evidence type="ECO:0000256" key="4">
    <source>
        <dbReference type="ARBA" id="ARBA00022679"/>
    </source>
</evidence>
<dbReference type="SUPFAM" id="SSF53383">
    <property type="entry name" value="PLP-dependent transferases"/>
    <property type="match status" value="1"/>
</dbReference>
<reference evidence="7 8" key="1">
    <citation type="submission" date="2018-04" db="EMBL/GenBank/DDBJ databases">
        <title>Pedobacter chongqingensis sp. nov., isolated from a rottenly hemp rope.</title>
        <authorList>
            <person name="Cai Y."/>
        </authorList>
    </citation>
    <scope>NUCLEOTIDE SEQUENCE [LARGE SCALE GENOMIC DNA]</scope>
    <source>
        <strain evidence="7 8">FJ4-8</strain>
    </source>
</reference>
<keyword evidence="4 7" id="KW-0808">Transferase</keyword>
<organism evidence="7 8">
    <name type="scientific">Pararcticibacter amylolyticus</name>
    <dbReference type="NCBI Taxonomy" id="2173175"/>
    <lineage>
        <taxon>Bacteria</taxon>
        <taxon>Pseudomonadati</taxon>
        <taxon>Bacteroidota</taxon>
        <taxon>Sphingobacteriia</taxon>
        <taxon>Sphingobacteriales</taxon>
        <taxon>Sphingobacteriaceae</taxon>
        <taxon>Pararcticibacter</taxon>
    </lineage>
</organism>
<dbReference type="Gene3D" id="3.40.640.10">
    <property type="entry name" value="Type I PLP-dependent aspartate aminotransferase-like (Major domain)"/>
    <property type="match status" value="1"/>
</dbReference>
<evidence type="ECO:0000256" key="5">
    <source>
        <dbReference type="ARBA" id="ARBA00022898"/>
    </source>
</evidence>
<dbReference type="EMBL" id="QEAS01000009">
    <property type="protein sequence ID" value="PWG80340.1"/>
    <property type="molecule type" value="Genomic_DNA"/>
</dbReference>
<dbReference type="PANTHER" id="PTHR43807:SF20">
    <property type="entry name" value="FI04487P"/>
    <property type="match status" value="1"/>
</dbReference>
<comment type="cofactor">
    <cofactor evidence="1">
        <name>pyridoxal 5'-phosphate</name>
        <dbReference type="ChEBI" id="CHEBI:597326"/>
    </cofactor>
</comment>
<dbReference type="FunFam" id="3.40.640.10:FF:000033">
    <property type="entry name" value="Aspartate aminotransferase"/>
    <property type="match status" value="1"/>
</dbReference>
<dbReference type="Pfam" id="PF00155">
    <property type="entry name" value="Aminotran_1_2"/>
    <property type="match status" value="1"/>
</dbReference>
<evidence type="ECO:0000313" key="8">
    <source>
        <dbReference type="Proteomes" id="UP000245647"/>
    </source>
</evidence>
<dbReference type="InterPro" id="IPR004839">
    <property type="entry name" value="Aminotransferase_I/II_large"/>
</dbReference>
<protein>
    <submittedName>
        <fullName evidence="7">Methionine aminotransferase</fullName>
    </submittedName>
</protein>
<dbReference type="InterPro" id="IPR015424">
    <property type="entry name" value="PyrdxlP-dep_Trfase"/>
</dbReference>
<dbReference type="InterPro" id="IPR015422">
    <property type="entry name" value="PyrdxlP-dep_Trfase_small"/>
</dbReference>
<dbReference type="AlphaFoldDB" id="A0A2U2PG52"/>
<sequence length="390" mass="43655">MEKINPVGIFPAPRYKDSGTTIFTVMSSMAQQYNAINLSQGFPDFDADGRLGEFLLEACSHGFHQYAPMTGLPMLRNEVSEYIFSTQEVRVDEDAEITITPGATSAIFTAFTSILQPGDEVIVFEPAYDSYIPNIEINGARAVTIPLSAPDFSIDWNLVKDAISARTKAIILTTPHNPTGATLKPNDWNTLAELVRNTSIIIISDEVYEQLVYDNEKHTGVLQHPELRRRAFAIYSFGKTFHITGWKIGYCIAPPVLTNAFRKIHQFLSFSVNTPAQYALARVLQQPPSQPANILLQQKRDLFLSLLGDTPFTFHRPSAGSYFQLAGYSRISNLPDYEFAAWLTKNHGVAAIPVSAFYRNRKDDKIIRFCFAKKDETLKSAGERLKNVVD</sequence>
<dbReference type="CDD" id="cd00609">
    <property type="entry name" value="AAT_like"/>
    <property type="match status" value="1"/>
</dbReference>
<dbReference type="NCBIfam" id="NF006569">
    <property type="entry name" value="PRK09082.1"/>
    <property type="match status" value="1"/>
</dbReference>
<dbReference type="InterPro" id="IPR051326">
    <property type="entry name" value="Kynurenine-oxoglutarate_AT"/>
</dbReference>
<dbReference type="Gene3D" id="3.90.1150.10">
    <property type="entry name" value="Aspartate Aminotransferase, domain 1"/>
    <property type="match status" value="1"/>
</dbReference>
<keyword evidence="8" id="KW-1185">Reference proteome</keyword>
<evidence type="ECO:0000256" key="1">
    <source>
        <dbReference type="ARBA" id="ARBA00001933"/>
    </source>
</evidence>
<evidence type="ECO:0000256" key="3">
    <source>
        <dbReference type="ARBA" id="ARBA00022576"/>
    </source>
</evidence>
<dbReference type="InterPro" id="IPR015421">
    <property type="entry name" value="PyrdxlP-dep_Trfase_major"/>
</dbReference>
<dbReference type="RefSeq" id="WP_109416047.1">
    <property type="nucleotide sequence ID" value="NZ_QEAS01000009.1"/>
</dbReference>
<feature type="domain" description="Aminotransferase class I/classII large" evidence="6">
    <location>
        <begin position="35"/>
        <end position="384"/>
    </location>
</feature>
<dbReference type="Proteomes" id="UP000245647">
    <property type="component" value="Unassembled WGS sequence"/>
</dbReference>
<gene>
    <name evidence="7" type="ORF">DDR33_12055</name>
</gene>
<keyword evidence="5" id="KW-0663">Pyridoxal phosphate</keyword>
<evidence type="ECO:0000313" key="7">
    <source>
        <dbReference type="EMBL" id="PWG80340.1"/>
    </source>
</evidence>
<comment type="similarity">
    <text evidence="2">Belongs to the class-I pyridoxal-phosphate-dependent aminotransferase family.</text>
</comment>
<evidence type="ECO:0000259" key="6">
    <source>
        <dbReference type="Pfam" id="PF00155"/>
    </source>
</evidence>
<dbReference type="GO" id="GO:0030170">
    <property type="term" value="F:pyridoxal phosphate binding"/>
    <property type="evidence" value="ECO:0007669"/>
    <property type="project" value="InterPro"/>
</dbReference>
<accession>A0A2U2PG52</accession>
<dbReference type="OrthoDB" id="9802328at2"/>
<dbReference type="GO" id="GO:0016212">
    <property type="term" value="F:kynurenine-oxoglutarate transaminase activity"/>
    <property type="evidence" value="ECO:0007669"/>
    <property type="project" value="TreeGrafter"/>
</dbReference>
<dbReference type="GO" id="GO:0005737">
    <property type="term" value="C:cytoplasm"/>
    <property type="evidence" value="ECO:0007669"/>
    <property type="project" value="TreeGrafter"/>
</dbReference>
<keyword evidence="3 7" id="KW-0032">Aminotransferase</keyword>
<comment type="caution">
    <text evidence="7">The sequence shown here is derived from an EMBL/GenBank/DDBJ whole genome shotgun (WGS) entry which is preliminary data.</text>
</comment>